<keyword evidence="3" id="KW-1185">Reference proteome</keyword>
<dbReference type="RefSeq" id="WP_117367582.1">
    <property type="nucleotide sequence ID" value="NZ_CP027033.1"/>
</dbReference>
<dbReference type="GeneID" id="37641264"/>
<dbReference type="OrthoDB" id="383809at2157"/>
<gene>
    <name evidence="2" type="ORF">AArcMg_0773</name>
</gene>
<protein>
    <recommendedName>
        <fullName evidence="1">Phage head morphogenesis domain-containing protein</fullName>
    </recommendedName>
</protein>
<feature type="domain" description="Phage head morphogenesis" evidence="1">
    <location>
        <begin position="133"/>
        <end position="252"/>
    </location>
</feature>
<proteinExistence type="predicted"/>
<evidence type="ECO:0000313" key="3">
    <source>
        <dbReference type="Proteomes" id="UP000258613"/>
    </source>
</evidence>
<dbReference type="Pfam" id="PF04233">
    <property type="entry name" value="Phage_Mu_F"/>
    <property type="match status" value="1"/>
</dbReference>
<evidence type="ECO:0000259" key="1">
    <source>
        <dbReference type="Pfam" id="PF04233"/>
    </source>
</evidence>
<reference evidence="3" key="1">
    <citation type="submission" date="2018-02" db="EMBL/GenBank/DDBJ databases">
        <title>Phenotypic and genomic properties of facultatively anaerobic sulfur-reducing natronoarchaea from hypersaline soda lakes.</title>
        <authorList>
            <person name="Sorokin D.Y."/>
            <person name="Kublanov I.V."/>
            <person name="Roman P."/>
            <person name="Sinninghe Damste J.S."/>
            <person name="Golyshin P.N."/>
            <person name="Rojo D."/>
            <person name="Ciordia S."/>
            <person name="Mena M.D.C."/>
            <person name="Ferrer M."/>
            <person name="Messina E."/>
            <person name="Smedile F."/>
            <person name="La Spada G."/>
            <person name="La Cono V."/>
            <person name="Yakimov M.M."/>
        </authorList>
    </citation>
    <scope>NUCLEOTIDE SEQUENCE [LARGE SCALE GENOMIC DNA]</scope>
    <source>
        <strain evidence="3">AArc-Mg</strain>
    </source>
</reference>
<sequence>MSCCSAPLHITTNQELSPEQERAYNRFLEEWEGTTEPLVDEIRDAVLNDQIDLSTLEGIRTEIEPRVGTYTADFETLFREVGEDAAVAGRTIAARRYELDIAFDVVPESAIAELDDWAVTASQSVSDTIGEEVTRYLRGAMEEGVSVDEIADQFQTEYAAQRLTDTHAEQLALDATLGPSETGNHSAHEEAPGVVAEEWNTNLDGREREAHADAHGQIVPVDATFLVGGEELLHPHDPSGSIENTTRCRCSALPVFTDDLTEDELEAIENGERLNV</sequence>
<dbReference type="Proteomes" id="UP000258613">
    <property type="component" value="Chromosome"/>
</dbReference>
<evidence type="ECO:0000313" key="2">
    <source>
        <dbReference type="EMBL" id="AXR80795.1"/>
    </source>
</evidence>
<dbReference type="EMBL" id="CP027033">
    <property type="protein sequence ID" value="AXR80795.1"/>
    <property type="molecule type" value="Genomic_DNA"/>
</dbReference>
<dbReference type="AlphaFoldDB" id="A0A346PMQ0"/>
<dbReference type="InterPro" id="IPR006528">
    <property type="entry name" value="Phage_head_morphogenesis_dom"/>
</dbReference>
<dbReference type="KEGG" id="nag:AArcMg_0773"/>
<name>A0A346PMQ0_9EURY</name>
<organism evidence="2 3">
    <name type="scientific">Natrarchaeobaculum sulfurireducens</name>
    <dbReference type="NCBI Taxonomy" id="2044521"/>
    <lineage>
        <taxon>Archaea</taxon>
        <taxon>Methanobacteriati</taxon>
        <taxon>Methanobacteriota</taxon>
        <taxon>Stenosarchaea group</taxon>
        <taxon>Halobacteria</taxon>
        <taxon>Halobacteriales</taxon>
        <taxon>Natrialbaceae</taxon>
        <taxon>Natrarchaeobaculum</taxon>
    </lineage>
</organism>
<accession>A0A346PMQ0</accession>